<gene>
    <name evidence="1" type="ORF">HNR48_003312</name>
</gene>
<dbReference type="InterPro" id="IPR015915">
    <property type="entry name" value="Kelch-typ_b-propeller"/>
</dbReference>
<dbReference type="AlphaFoldDB" id="A0A7X0JVG6"/>
<dbReference type="SUPFAM" id="SSF50965">
    <property type="entry name" value="Galactose oxidase, central domain"/>
    <property type="match status" value="1"/>
</dbReference>
<proteinExistence type="predicted"/>
<dbReference type="InParanoid" id="A0A7X0JVG6"/>
<dbReference type="InterPro" id="IPR011043">
    <property type="entry name" value="Gal_Oxase/kelch_b-propeller"/>
</dbReference>
<name>A0A7X0JVG6_9GAMM</name>
<keyword evidence="2" id="KW-1185">Reference proteome</keyword>
<evidence type="ECO:0000313" key="2">
    <source>
        <dbReference type="Proteomes" id="UP000528457"/>
    </source>
</evidence>
<dbReference type="RefSeq" id="WP_166844010.1">
    <property type="nucleotide sequence ID" value="NZ_JAAONY010000003.1"/>
</dbReference>
<dbReference type="Gene3D" id="2.120.10.80">
    <property type="entry name" value="Kelch-type beta propeller"/>
    <property type="match status" value="1"/>
</dbReference>
<evidence type="ECO:0000313" key="1">
    <source>
        <dbReference type="EMBL" id="MBB6523010.1"/>
    </source>
</evidence>
<comment type="caution">
    <text evidence="1">The sequence shown here is derived from an EMBL/GenBank/DDBJ whole genome shotgun (WGS) entry which is preliminary data.</text>
</comment>
<accession>A0A7X0JVG6</accession>
<dbReference type="EMBL" id="JACHHT010000003">
    <property type="protein sequence ID" value="MBB6523010.1"/>
    <property type="molecule type" value="Genomic_DNA"/>
</dbReference>
<organism evidence="1 2">
    <name type="scientific">Pseudoteredinibacter isoporae</name>
    <dbReference type="NCBI Taxonomy" id="570281"/>
    <lineage>
        <taxon>Bacteria</taxon>
        <taxon>Pseudomonadati</taxon>
        <taxon>Pseudomonadota</taxon>
        <taxon>Gammaproteobacteria</taxon>
        <taxon>Cellvibrionales</taxon>
        <taxon>Cellvibrionaceae</taxon>
        <taxon>Pseudoteredinibacter</taxon>
    </lineage>
</organism>
<sequence>MDSNKTHQEFGIVKEDYLEWRSPRFGTSHAERIDNNVWKWLIHTGISAYCANEEMRGPDPFEAGPAWCFDRFGQSTTELPDGRKIYIAGEHEDSYDPDFYIYNDVVVINLDGSIEIYAYPRNCFLPTDFHSSTLVDDKIVIIGNLGYPDDRQSGKTQVYTLDTTNYKIESIPTSGDSPGWIHLHTAELDSENQIIRVKGGVLYHNETSPLIENIDEWQLDIRNWTWQRLSKKEWFRFEVKRSDNQLNLLWEIRGALWNQKLGWKRELKESLEKLTGLLGLVPDIELLKEIYRPPVTHVELEQYEDEYGTYRILVEGVVVRYVEDFYGIQVTIEGSLSENIIKTLTDDLVKKLEKLENTQYETRLLRV</sequence>
<reference evidence="1 2" key="1">
    <citation type="submission" date="2020-08" db="EMBL/GenBank/DDBJ databases">
        <title>Genomic Encyclopedia of Type Strains, Phase IV (KMG-IV): sequencing the most valuable type-strain genomes for metagenomic binning, comparative biology and taxonomic classification.</title>
        <authorList>
            <person name="Goeker M."/>
        </authorList>
    </citation>
    <scope>NUCLEOTIDE SEQUENCE [LARGE SCALE GENOMIC DNA]</scope>
    <source>
        <strain evidence="1 2">DSM 22368</strain>
    </source>
</reference>
<protein>
    <submittedName>
        <fullName evidence="1">Uncharacterized protein</fullName>
    </submittedName>
</protein>
<dbReference type="Proteomes" id="UP000528457">
    <property type="component" value="Unassembled WGS sequence"/>
</dbReference>